<name>A0A1T5DEF6_9FLAO</name>
<dbReference type="AlphaFoldDB" id="A0A1T5DEF6"/>
<keyword evidence="1" id="KW-1133">Transmembrane helix</keyword>
<dbReference type="EMBL" id="FUYL01000009">
    <property type="protein sequence ID" value="SKB69880.1"/>
    <property type="molecule type" value="Genomic_DNA"/>
</dbReference>
<dbReference type="Proteomes" id="UP000190339">
    <property type="component" value="Unassembled WGS sequence"/>
</dbReference>
<evidence type="ECO:0000313" key="3">
    <source>
        <dbReference type="Proteomes" id="UP000190339"/>
    </source>
</evidence>
<protein>
    <submittedName>
        <fullName evidence="2">Uncharacterized protein</fullName>
    </submittedName>
</protein>
<reference evidence="3" key="1">
    <citation type="submission" date="2017-02" db="EMBL/GenBank/DDBJ databases">
        <authorList>
            <person name="Varghese N."/>
            <person name="Submissions S."/>
        </authorList>
    </citation>
    <scope>NUCLEOTIDE SEQUENCE [LARGE SCALE GENOMIC DNA]</scope>
    <source>
        <strain evidence="3">DSM 23546</strain>
    </source>
</reference>
<proteinExistence type="predicted"/>
<evidence type="ECO:0000256" key="1">
    <source>
        <dbReference type="SAM" id="Phobius"/>
    </source>
</evidence>
<sequence>MQFVGLFFSGILEGTFYVLILEIYLPISICKRLVQLGKNE</sequence>
<evidence type="ECO:0000313" key="2">
    <source>
        <dbReference type="EMBL" id="SKB69880.1"/>
    </source>
</evidence>
<keyword evidence="1" id="KW-0812">Transmembrane</keyword>
<organism evidence="2 3">
    <name type="scientific">Maribacter arcticus</name>
    <dbReference type="NCBI Taxonomy" id="561365"/>
    <lineage>
        <taxon>Bacteria</taxon>
        <taxon>Pseudomonadati</taxon>
        <taxon>Bacteroidota</taxon>
        <taxon>Flavobacteriia</taxon>
        <taxon>Flavobacteriales</taxon>
        <taxon>Flavobacteriaceae</taxon>
        <taxon>Maribacter</taxon>
    </lineage>
</organism>
<accession>A0A1T5DEF6</accession>
<keyword evidence="1" id="KW-0472">Membrane</keyword>
<keyword evidence="3" id="KW-1185">Reference proteome</keyword>
<dbReference type="STRING" id="561365.SAMN05660866_02852"/>
<feature type="transmembrane region" description="Helical" evidence="1">
    <location>
        <begin position="6"/>
        <end position="25"/>
    </location>
</feature>
<gene>
    <name evidence="2" type="ORF">SAMN05660866_02852</name>
</gene>